<comment type="caution">
    <text evidence="1">The sequence shown here is derived from an EMBL/GenBank/DDBJ whole genome shotgun (WGS) entry which is preliminary data.</text>
</comment>
<sequence length="189" mass="22332">MKKKHLRISKWIFIIGFILLFLSYNASDFYSASAVSNTGKDHQQIEKQLFKETSIQSLKNEEATIQHDQIVALTDQFMDILVQEIDKNYKVVNYDTKVELLNQFESVSTKEVATPYVDYFYYEEADGLYIVPTETPPWFNEENDYDVIQLEDKKVKVTQDNQDALFGDYTIEYEFTYDNDWKITKINHL</sequence>
<accession>A0A2A2I8T0</accession>
<dbReference type="EMBL" id="NPOA01000021">
    <property type="protein sequence ID" value="PAV27726.1"/>
    <property type="molecule type" value="Genomic_DNA"/>
</dbReference>
<dbReference type="Proteomes" id="UP000218887">
    <property type="component" value="Unassembled WGS sequence"/>
</dbReference>
<dbReference type="AlphaFoldDB" id="A0A2A2I8T0"/>
<keyword evidence="2" id="KW-1185">Reference proteome</keyword>
<proteinExistence type="predicted"/>
<reference evidence="1 2" key="1">
    <citation type="submission" date="2017-08" db="EMBL/GenBank/DDBJ databases">
        <title>Virgibacillus indicus sp. nov. and Virgibacillus profoundi sp. nov, two moderately halophilic bacteria isolated from marine sediment by using the Microfluidic Streak Plate.</title>
        <authorList>
            <person name="Xu B."/>
            <person name="Hu B."/>
            <person name="Wang J."/>
            <person name="Zhu Y."/>
            <person name="Huang L."/>
            <person name="Du W."/>
            <person name="Huang Y."/>
        </authorList>
    </citation>
    <scope>NUCLEOTIDE SEQUENCE [LARGE SCALE GENOMIC DNA]</scope>
    <source>
        <strain evidence="1 2">IO3-P3-H5</strain>
    </source>
</reference>
<name>A0A2A2I8T0_9BACI</name>
<protein>
    <recommendedName>
        <fullName evidence="3">DUF3993 domain-containing protein</fullName>
    </recommendedName>
</protein>
<dbReference type="RefSeq" id="WP_095657404.1">
    <property type="nucleotide sequence ID" value="NZ_NPOA01000021.1"/>
</dbReference>
<gene>
    <name evidence="1" type="ORF">CIL05_20480</name>
</gene>
<dbReference type="OrthoDB" id="2880030at2"/>
<organism evidence="1 2">
    <name type="scientific">Virgibacillus profundi</name>
    <dbReference type="NCBI Taxonomy" id="2024555"/>
    <lineage>
        <taxon>Bacteria</taxon>
        <taxon>Bacillati</taxon>
        <taxon>Bacillota</taxon>
        <taxon>Bacilli</taxon>
        <taxon>Bacillales</taxon>
        <taxon>Bacillaceae</taxon>
        <taxon>Virgibacillus</taxon>
    </lineage>
</organism>
<evidence type="ECO:0000313" key="1">
    <source>
        <dbReference type="EMBL" id="PAV27726.1"/>
    </source>
</evidence>
<evidence type="ECO:0008006" key="3">
    <source>
        <dbReference type="Google" id="ProtNLM"/>
    </source>
</evidence>
<evidence type="ECO:0000313" key="2">
    <source>
        <dbReference type="Proteomes" id="UP000218887"/>
    </source>
</evidence>